<gene>
    <name evidence="1" type="ORF">RJ641_016864</name>
</gene>
<dbReference type="Proteomes" id="UP001370490">
    <property type="component" value="Unassembled WGS sequence"/>
</dbReference>
<reference evidence="1 2" key="1">
    <citation type="submission" date="2023-12" db="EMBL/GenBank/DDBJ databases">
        <title>A high-quality genome assembly for Dillenia turbinata (Dilleniales).</title>
        <authorList>
            <person name="Chanderbali A."/>
        </authorList>
    </citation>
    <scope>NUCLEOTIDE SEQUENCE [LARGE SCALE GENOMIC DNA]</scope>
    <source>
        <strain evidence="1">LSX21</strain>
        <tissue evidence="1">Leaf</tissue>
    </source>
</reference>
<dbReference type="EMBL" id="JBAMMX010000022">
    <property type="protein sequence ID" value="KAK6918442.1"/>
    <property type="molecule type" value="Genomic_DNA"/>
</dbReference>
<evidence type="ECO:0000313" key="2">
    <source>
        <dbReference type="Proteomes" id="UP001370490"/>
    </source>
</evidence>
<feature type="non-terminal residue" evidence="1">
    <location>
        <position position="133"/>
    </location>
</feature>
<protein>
    <submittedName>
        <fullName evidence="1">Uncharacterized protein</fullName>
    </submittedName>
</protein>
<name>A0AAN8UX38_9MAGN</name>
<keyword evidence="2" id="KW-1185">Reference proteome</keyword>
<evidence type="ECO:0000313" key="1">
    <source>
        <dbReference type="EMBL" id="KAK6918442.1"/>
    </source>
</evidence>
<proteinExistence type="predicted"/>
<organism evidence="1 2">
    <name type="scientific">Dillenia turbinata</name>
    <dbReference type="NCBI Taxonomy" id="194707"/>
    <lineage>
        <taxon>Eukaryota</taxon>
        <taxon>Viridiplantae</taxon>
        <taxon>Streptophyta</taxon>
        <taxon>Embryophyta</taxon>
        <taxon>Tracheophyta</taxon>
        <taxon>Spermatophyta</taxon>
        <taxon>Magnoliopsida</taxon>
        <taxon>eudicotyledons</taxon>
        <taxon>Gunneridae</taxon>
        <taxon>Pentapetalae</taxon>
        <taxon>Dilleniales</taxon>
        <taxon>Dilleniaceae</taxon>
        <taxon>Dillenia</taxon>
    </lineage>
</organism>
<sequence>MNVCKKIAIELNSPNDKIIKMFLANNHGYFSGMIVWPLQMLQITVSTFLLSSFSLDLGNCLDYSPANDKKFNEFYAVHEGPLFHGNTQRLIWFLSSALGTFLHKADDASLGVVGAFHSCSSTLFCFKSKTDFN</sequence>
<comment type="caution">
    <text evidence="1">The sequence shown here is derived from an EMBL/GenBank/DDBJ whole genome shotgun (WGS) entry which is preliminary data.</text>
</comment>
<dbReference type="AlphaFoldDB" id="A0AAN8UX38"/>
<accession>A0AAN8UX38</accession>